<feature type="non-terminal residue" evidence="1">
    <location>
        <position position="55"/>
    </location>
</feature>
<organism evidence="1 2">
    <name type="scientific">Polarella glacialis</name>
    <name type="common">Dinoflagellate</name>
    <dbReference type="NCBI Taxonomy" id="89957"/>
    <lineage>
        <taxon>Eukaryota</taxon>
        <taxon>Sar</taxon>
        <taxon>Alveolata</taxon>
        <taxon>Dinophyceae</taxon>
        <taxon>Suessiales</taxon>
        <taxon>Suessiaceae</taxon>
        <taxon>Polarella</taxon>
    </lineage>
</organism>
<reference evidence="1" key="1">
    <citation type="submission" date="2021-02" db="EMBL/GenBank/DDBJ databases">
        <authorList>
            <person name="Dougan E. K."/>
            <person name="Rhodes N."/>
            <person name="Thang M."/>
            <person name="Chan C."/>
        </authorList>
    </citation>
    <scope>NUCLEOTIDE SEQUENCE</scope>
</reference>
<dbReference type="Proteomes" id="UP000626109">
    <property type="component" value="Unassembled WGS sequence"/>
</dbReference>
<evidence type="ECO:0000313" key="2">
    <source>
        <dbReference type="Proteomes" id="UP000626109"/>
    </source>
</evidence>
<proteinExistence type="predicted"/>
<gene>
    <name evidence="1" type="ORF">PGLA2088_LOCUS39713</name>
</gene>
<comment type="caution">
    <text evidence="1">The sequence shown here is derived from an EMBL/GenBank/DDBJ whole genome shotgun (WGS) entry which is preliminary data.</text>
</comment>
<sequence>QVRWRQWLFPQATKGWRPERFEHEGQALQFARQSKRIPVWKLGWAANISTKYLQM</sequence>
<dbReference type="EMBL" id="CAJNNW010033234">
    <property type="protein sequence ID" value="CAE8717805.1"/>
    <property type="molecule type" value="Genomic_DNA"/>
</dbReference>
<feature type="non-terminal residue" evidence="1">
    <location>
        <position position="1"/>
    </location>
</feature>
<evidence type="ECO:0000313" key="1">
    <source>
        <dbReference type="EMBL" id="CAE8717805.1"/>
    </source>
</evidence>
<dbReference type="AlphaFoldDB" id="A0A813L266"/>
<accession>A0A813L266</accession>
<protein>
    <submittedName>
        <fullName evidence="1">Uncharacterized protein</fullName>
    </submittedName>
</protein>
<name>A0A813L266_POLGL</name>